<evidence type="ECO:0000313" key="11">
    <source>
        <dbReference type="Proteomes" id="UP000663832"/>
    </source>
</evidence>
<proteinExistence type="predicted"/>
<feature type="transmembrane region" description="Helical" evidence="1">
    <location>
        <begin position="23"/>
        <end position="42"/>
    </location>
</feature>
<evidence type="ECO:0000313" key="2">
    <source>
        <dbReference type="EMBL" id="CAF1087283.1"/>
    </source>
</evidence>
<keyword evidence="11" id="KW-1185">Reference proteome</keyword>
<comment type="caution">
    <text evidence="5">The sequence shown here is derived from an EMBL/GenBank/DDBJ whole genome shotgun (WGS) entry which is preliminary data.</text>
</comment>
<evidence type="ECO:0000313" key="10">
    <source>
        <dbReference type="EMBL" id="CAF3708438.1"/>
    </source>
</evidence>
<dbReference type="EMBL" id="CAJOBB010000127">
    <property type="protein sequence ID" value="CAF3575134.1"/>
    <property type="molecule type" value="Genomic_DNA"/>
</dbReference>
<dbReference type="EMBL" id="CAJNOG010000634">
    <property type="protein sequence ID" value="CAF1322217.1"/>
    <property type="molecule type" value="Genomic_DNA"/>
</dbReference>
<dbReference type="EMBL" id="CAJNON010000192">
    <property type="protein sequence ID" value="CAF1087283.1"/>
    <property type="molecule type" value="Genomic_DNA"/>
</dbReference>
<dbReference type="Proteomes" id="UP000663881">
    <property type="component" value="Unassembled WGS sequence"/>
</dbReference>
<dbReference type="OrthoDB" id="10062543at2759"/>
<dbReference type="Proteomes" id="UP000663877">
    <property type="component" value="Unassembled WGS sequence"/>
</dbReference>
<keyword evidence="1" id="KW-0812">Transmembrane</keyword>
<dbReference type="EMBL" id="CAJNOM010000482">
    <property type="protein sequence ID" value="CAF1462434.1"/>
    <property type="molecule type" value="Genomic_DNA"/>
</dbReference>
<dbReference type="EMBL" id="CAJNOM010000252">
    <property type="protein sequence ID" value="CAF1286316.1"/>
    <property type="molecule type" value="Genomic_DNA"/>
</dbReference>
<evidence type="ECO:0000313" key="8">
    <source>
        <dbReference type="EMBL" id="CAF3523040.1"/>
    </source>
</evidence>
<gene>
    <name evidence="4" type="ORF">BJG266_LOCUS23374</name>
    <name evidence="3" type="ORF">IZO911_LOCUS24825</name>
    <name evidence="6" type="ORF">JYZ213_LOCUS33471</name>
    <name evidence="9" type="ORF">KXQ929_LOCUS3834</name>
    <name evidence="8" type="ORF">OKA104_LOCUS2704</name>
    <name evidence="10" type="ORF">OXD698_LOCUS12785</name>
    <name evidence="5" type="ORF">QVE165_LOCUS30434</name>
    <name evidence="7" type="ORF">QVE165_LOCUS41032</name>
    <name evidence="2" type="ORF">VCS650_LOCUS19357</name>
</gene>
<sequence>MSEAYTFRPGGYVTKDFNLQSPYIFVIVLSSVILLLIIIIIIREMLKSRGMFQDCCSWKGSCCECITCQECCVSCAETCDCCNTTSIESCLDACCPKRGSIEFADIITCEACCSGQCCECCGTACICAPTDVSNVNCLCCACQQQYPQWEHEDR</sequence>
<keyword evidence="1" id="KW-1133">Transmembrane helix</keyword>
<evidence type="ECO:0000256" key="1">
    <source>
        <dbReference type="SAM" id="Phobius"/>
    </source>
</evidence>
<evidence type="ECO:0000313" key="7">
    <source>
        <dbReference type="EMBL" id="CAF1462434.1"/>
    </source>
</evidence>
<dbReference type="Proteomes" id="UP000663891">
    <property type="component" value="Unassembled WGS sequence"/>
</dbReference>
<dbReference type="Proteomes" id="UP000663832">
    <property type="component" value="Unassembled WGS sequence"/>
</dbReference>
<dbReference type="AlphaFoldDB" id="A0A815CPD2"/>
<evidence type="ECO:0000313" key="6">
    <source>
        <dbReference type="EMBL" id="CAF1322217.1"/>
    </source>
</evidence>
<protein>
    <submittedName>
        <fullName evidence="5">Uncharacterized protein</fullName>
    </submittedName>
</protein>
<evidence type="ECO:0000313" key="5">
    <source>
        <dbReference type="EMBL" id="CAF1286316.1"/>
    </source>
</evidence>
<organism evidence="5 11">
    <name type="scientific">Adineta steineri</name>
    <dbReference type="NCBI Taxonomy" id="433720"/>
    <lineage>
        <taxon>Eukaryota</taxon>
        <taxon>Metazoa</taxon>
        <taxon>Spiralia</taxon>
        <taxon>Gnathifera</taxon>
        <taxon>Rotifera</taxon>
        <taxon>Eurotatoria</taxon>
        <taxon>Bdelloidea</taxon>
        <taxon>Adinetida</taxon>
        <taxon>Adinetidae</taxon>
        <taxon>Adineta</taxon>
    </lineage>
</organism>
<evidence type="ECO:0000313" key="3">
    <source>
        <dbReference type="EMBL" id="CAF1133565.1"/>
    </source>
</evidence>
<dbReference type="EMBL" id="CAJOAY010000075">
    <property type="protein sequence ID" value="CAF3523040.1"/>
    <property type="molecule type" value="Genomic_DNA"/>
</dbReference>
<accession>A0A815CPD2</accession>
<dbReference type="Proteomes" id="UP000663860">
    <property type="component" value="Unassembled WGS sequence"/>
</dbReference>
<name>A0A815CPD2_9BILA</name>
<dbReference type="Proteomes" id="UP000663868">
    <property type="component" value="Unassembled WGS sequence"/>
</dbReference>
<evidence type="ECO:0000313" key="4">
    <source>
        <dbReference type="EMBL" id="CAF1137853.1"/>
    </source>
</evidence>
<dbReference type="EMBL" id="CAJOAZ010000755">
    <property type="protein sequence ID" value="CAF3708438.1"/>
    <property type="molecule type" value="Genomic_DNA"/>
</dbReference>
<dbReference type="Proteomes" id="UP000663844">
    <property type="component" value="Unassembled WGS sequence"/>
</dbReference>
<dbReference type="EMBL" id="CAJNOI010000155">
    <property type="protein sequence ID" value="CAF1137853.1"/>
    <property type="molecule type" value="Genomic_DNA"/>
</dbReference>
<keyword evidence="1" id="KW-0472">Membrane</keyword>
<evidence type="ECO:0000313" key="9">
    <source>
        <dbReference type="EMBL" id="CAF3575134.1"/>
    </source>
</evidence>
<reference evidence="5" key="1">
    <citation type="submission" date="2021-02" db="EMBL/GenBank/DDBJ databases">
        <authorList>
            <person name="Nowell W R."/>
        </authorList>
    </citation>
    <scope>NUCLEOTIDE SEQUENCE</scope>
</reference>
<dbReference type="Proteomes" id="UP000663845">
    <property type="component" value="Unassembled WGS sequence"/>
</dbReference>
<dbReference type="EMBL" id="CAJNOE010000303">
    <property type="protein sequence ID" value="CAF1133565.1"/>
    <property type="molecule type" value="Genomic_DNA"/>
</dbReference>